<dbReference type="Proteomes" id="UP000460272">
    <property type="component" value="Unassembled WGS sequence"/>
</dbReference>
<protein>
    <submittedName>
        <fullName evidence="1">Uncharacterized protein</fullName>
    </submittedName>
</protein>
<evidence type="ECO:0000313" key="2">
    <source>
        <dbReference type="Proteomes" id="UP000460272"/>
    </source>
</evidence>
<dbReference type="EMBL" id="RPFW01000003">
    <property type="protein sequence ID" value="TVZ03881.1"/>
    <property type="molecule type" value="Genomic_DNA"/>
</dbReference>
<organism evidence="1 2">
    <name type="scientific">Trebonia kvetii</name>
    <dbReference type="NCBI Taxonomy" id="2480626"/>
    <lineage>
        <taxon>Bacteria</taxon>
        <taxon>Bacillati</taxon>
        <taxon>Actinomycetota</taxon>
        <taxon>Actinomycetes</taxon>
        <taxon>Streptosporangiales</taxon>
        <taxon>Treboniaceae</taxon>
        <taxon>Trebonia</taxon>
    </lineage>
</organism>
<dbReference type="AlphaFoldDB" id="A0A6P2C0K0"/>
<name>A0A6P2C0K0_9ACTN</name>
<dbReference type="RefSeq" id="WP_145853751.1">
    <property type="nucleotide sequence ID" value="NZ_RPFW01000003.1"/>
</dbReference>
<reference evidence="1 2" key="1">
    <citation type="submission" date="2018-11" db="EMBL/GenBank/DDBJ databases">
        <title>Trebonia kvetii gen.nov., sp.nov., a novel acidophilic actinobacterium, and proposal of the new actinobacterial family Treboniaceae fam. nov.</title>
        <authorList>
            <person name="Rapoport D."/>
            <person name="Sagova-Mareckova M."/>
            <person name="Sedlacek I."/>
            <person name="Provaznik J."/>
            <person name="Kralova S."/>
            <person name="Pavlinic D."/>
            <person name="Benes V."/>
            <person name="Kopecky J."/>
        </authorList>
    </citation>
    <scope>NUCLEOTIDE SEQUENCE [LARGE SCALE GENOMIC DNA]</scope>
    <source>
        <strain evidence="1 2">15Tr583</strain>
    </source>
</reference>
<evidence type="ECO:0000313" key="1">
    <source>
        <dbReference type="EMBL" id="TVZ03881.1"/>
    </source>
</evidence>
<comment type="caution">
    <text evidence="1">The sequence shown here is derived from an EMBL/GenBank/DDBJ whole genome shotgun (WGS) entry which is preliminary data.</text>
</comment>
<sequence>MAELVLRVRLIGGERLDVTYDTGDGLDETVDRVIAALAEDNGVLRCRHGDRLVVLYGRGIATLEVAPRGAVL</sequence>
<proteinExistence type="predicted"/>
<keyword evidence="2" id="KW-1185">Reference proteome</keyword>
<accession>A0A6P2C0K0</accession>
<gene>
    <name evidence="1" type="ORF">EAS64_15675</name>
</gene>
<dbReference type="OrthoDB" id="3786581at2"/>